<dbReference type="InterPro" id="IPR013112">
    <property type="entry name" value="FAD-bd_8"/>
</dbReference>
<dbReference type="InterPro" id="IPR017938">
    <property type="entry name" value="Riboflavin_synthase-like_b-brl"/>
</dbReference>
<dbReference type="InterPro" id="IPR000778">
    <property type="entry name" value="Cyt_b245_heavy_chain"/>
</dbReference>
<gene>
    <name evidence="13" type="ORF">PODLI_1B019418</name>
</gene>
<dbReference type="PROSITE" id="PS51384">
    <property type="entry name" value="FAD_FR"/>
    <property type="match status" value="1"/>
</dbReference>
<dbReference type="Gene3D" id="3.40.50.80">
    <property type="entry name" value="Nucleotide-binding domain of ferredoxin-NADP reductase (FNR) module"/>
    <property type="match status" value="1"/>
</dbReference>
<dbReference type="Pfam" id="PF09815">
    <property type="entry name" value="XK-related"/>
    <property type="match status" value="1"/>
</dbReference>
<keyword evidence="8" id="KW-0408">Iron</keyword>
<protein>
    <recommendedName>
        <fullName evidence="11">XK-related protein</fullName>
    </recommendedName>
</protein>
<dbReference type="Gene3D" id="2.40.30.10">
    <property type="entry name" value="Translation factors"/>
    <property type="match status" value="1"/>
</dbReference>
<dbReference type="InterPro" id="IPR018629">
    <property type="entry name" value="XK-rel"/>
</dbReference>
<dbReference type="EMBL" id="OX395140">
    <property type="protein sequence ID" value="CAI5793604.1"/>
    <property type="molecule type" value="Genomic_DNA"/>
</dbReference>
<dbReference type="GO" id="GO:0016491">
    <property type="term" value="F:oxidoreductase activity"/>
    <property type="evidence" value="ECO:0007669"/>
    <property type="project" value="UniProtKB-KW"/>
</dbReference>
<dbReference type="SFLD" id="SFLDS00052">
    <property type="entry name" value="Ferric_Reductase_Domain"/>
    <property type="match status" value="1"/>
</dbReference>
<dbReference type="InterPro" id="IPR013130">
    <property type="entry name" value="Fe3_Rdtase_TM_dom"/>
</dbReference>
<evidence type="ECO:0000313" key="14">
    <source>
        <dbReference type="Proteomes" id="UP001178461"/>
    </source>
</evidence>
<feature type="transmembrane region" description="Helical" evidence="11">
    <location>
        <begin position="670"/>
        <end position="694"/>
    </location>
</feature>
<dbReference type="AlphaFoldDB" id="A0AA35LDE9"/>
<dbReference type="CDD" id="cd06186">
    <property type="entry name" value="NOX_Duox_like_FAD_NADP"/>
    <property type="match status" value="1"/>
</dbReference>
<evidence type="ECO:0000256" key="6">
    <source>
        <dbReference type="ARBA" id="ARBA00022989"/>
    </source>
</evidence>
<feature type="transmembrane region" description="Helical" evidence="11">
    <location>
        <begin position="388"/>
        <end position="411"/>
    </location>
</feature>
<keyword evidence="14" id="KW-1185">Reference proteome</keyword>
<evidence type="ECO:0000313" key="13">
    <source>
        <dbReference type="EMBL" id="CAI5793604.1"/>
    </source>
</evidence>
<feature type="transmembrane region" description="Helical" evidence="11">
    <location>
        <begin position="109"/>
        <end position="130"/>
    </location>
</feature>
<evidence type="ECO:0000256" key="4">
    <source>
        <dbReference type="ARBA" id="ARBA00022692"/>
    </source>
</evidence>
<evidence type="ECO:0000259" key="12">
    <source>
        <dbReference type="PROSITE" id="PS51384"/>
    </source>
</evidence>
<evidence type="ECO:0000256" key="5">
    <source>
        <dbReference type="ARBA" id="ARBA00022723"/>
    </source>
</evidence>
<evidence type="ECO:0000256" key="9">
    <source>
        <dbReference type="ARBA" id="ARBA00023136"/>
    </source>
</evidence>
<feature type="transmembrane region" description="Helical" evidence="11">
    <location>
        <begin position="244"/>
        <end position="267"/>
    </location>
</feature>
<evidence type="ECO:0000256" key="2">
    <source>
        <dbReference type="ARBA" id="ARBA00008789"/>
    </source>
</evidence>
<organism evidence="13 14">
    <name type="scientific">Podarcis lilfordi</name>
    <name type="common">Lilford's wall lizard</name>
    <dbReference type="NCBI Taxonomy" id="74358"/>
    <lineage>
        <taxon>Eukaryota</taxon>
        <taxon>Metazoa</taxon>
        <taxon>Chordata</taxon>
        <taxon>Craniata</taxon>
        <taxon>Vertebrata</taxon>
        <taxon>Euteleostomi</taxon>
        <taxon>Lepidosauria</taxon>
        <taxon>Squamata</taxon>
        <taxon>Bifurcata</taxon>
        <taxon>Unidentata</taxon>
        <taxon>Episquamata</taxon>
        <taxon>Laterata</taxon>
        <taxon>Lacertibaenia</taxon>
        <taxon>Lacertidae</taxon>
        <taxon>Podarcis</taxon>
    </lineage>
</organism>
<dbReference type="InterPro" id="IPR013121">
    <property type="entry name" value="Fe_red_NAD-bd_6"/>
</dbReference>
<evidence type="ECO:0000256" key="8">
    <source>
        <dbReference type="ARBA" id="ARBA00023004"/>
    </source>
</evidence>
<feature type="transmembrane region" description="Helical" evidence="11">
    <location>
        <begin position="74"/>
        <end position="97"/>
    </location>
</feature>
<keyword evidence="4 11" id="KW-0812">Transmembrane</keyword>
<feature type="transmembrane region" description="Helical" evidence="11">
    <location>
        <begin position="479"/>
        <end position="503"/>
    </location>
</feature>
<accession>A0AA35LDE9</accession>
<dbReference type="GO" id="GO:0005886">
    <property type="term" value="C:plasma membrane"/>
    <property type="evidence" value="ECO:0007669"/>
    <property type="project" value="UniProtKB-ARBA"/>
</dbReference>
<sequence>MDTVCNISSGEWSDQVLPRVAGYQPRHVVRRVASQTVTKVNPPIGIAFITLLYCAEISSACVVSYAYSCSNDVFWLSLTLLLMLIPAVMDQLTLIFVNRDLTSDQPFILFMHLVLLGPLIRCLEAIVMFCRLGKEEEPYVTITRKKQIYKDAEIELEQEVGHLVRRLVTHRNAFKRMAVIQAFLGSTPQLTLQLYVSVVEQEVPTSRAVLMCICLVSVTYGALVCNVLAIQIKYDDYKIRLHPLAFICIILWRSLEISTRITILVLFGSVFKYYAMGIGGANFLLFFFLPWVQFWWSGAQLPDNVEKNFSRVGTLSVLFSITLLYAGINIFCWSAVQLRLGDRELIAKSQNWGCLALFYVFRGLENSVLLVVWYFFMTDVYAYFCAPFLVLQLIVAYCLAIAFMLFFMQYLHPCRSLFTHNVSDFLQGIPHTWPQQKETLQAEGLLRTVPKKEALLGSQACQIRDIADSLMGHWAVNHWFSALVIAAWLGVNISLFVVYFLAFDRGEKYFYTRQILGSSLPWARASAKCLNFNSMLILLPVCRNLLSFLRGSCWCCRRTMRKQLDHNLTFHKLVAYMIALLTAVHIIAHLLNFEWYNSARQATDGDLASTLSHLHEDDGLWLNPIHSNTTTPLYVAFTTIPGLTGVIITLSFILMVTSSMEFIRRNYFEVFWYTHHLFVIYFLGLVIHGIAGLVRGQTDKSLEESNPKLCAGQYTEWAQGNSTHCKVPEFQGLPAESWKWVLAPIILYAFERALRIWRSCQKVVVVKAIMHPSNVLELQLYKKGFSMEVGQYVFLNCPSIYYLEWHPFTLTSAPEEKLFSVHIRAAGDWTEALIDNFKQPNPVMPRIEVDGPFGTASEDVFQYEVAMLVGAGIGVTPFASVLKSIWYKFQHGDPDLQTKTIYFYWICRETGAFAWFRDLLASLEQEMDESGRAGMLSYHLYLTGWNSSMVGHAAVNFDRSTDMVTGLRQKTFFGRPMWSNEFSAVAAAHPRSVVGVFLCGPESLAKTLQKYCHQHSSLDPRNVQFYFNKENF</sequence>
<dbReference type="PANTHER" id="PTHR14297:SF4">
    <property type="entry name" value="XK-RELATED PROTEIN 2"/>
    <property type="match status" value="1"/>
</dbReference>
<evidence type="ECO:0000256" key="3">
    <source>
        <dbReference type="ARBA" id="ARBA00022617"/>
    </source>
</evidence>
<feature type="transmembrane region" description="Helical" evidence="11">
    <location>
        <begin position="273"/>
        <end position="296"/>
    </location>
</feature>
<evidence type="ECO:0000256" key="7">
    <source>
        <dbReference type="ARBA" id="ARBA00023002"/>
    </source>
</evidence>
<keyword evidence="7" id="KW-0560">Oxidoreductase</keyword>
<feature type="transmembrane region" description="Helical" evidence="11">
    <location>
        <begin position="317"/>
        <end position="336"/>
    </location>
</feature>
<evidence type="ECO:0000256" key="1">
    <source>
        <dbReference type="ARBA" id="ARBA00004141"/>
    </source>
</evidence>
<evidence type="ECO:0000256" key="11">
    <source>
        <dbReference type="RuleBase" id="RU910716"/>
    </source>
</evidence>
<dbReference type="InterPro" id="IPR017927">
    <property type="entry name" value="FAD-bd_FR_type"/>
</dbReference>
<evidence type="ECO:0000256" key="10">
    <source>
        <dbReference type="ARBA" id="ARBA00049908"/>
    </source>
</evidence>
<dbReference type="PANTHER" id="PTHR14297">
    <property type="entry name" value="MEMBRANE TRANSPORT PROTEIN XK FAMILY MEMBER"/>
    <property type="match status" value="1"/>
</dbReference>
<keyword evidence="6 11" id="KW-1133">Transmembrane helix</keyword>
<feature type="domain" description="FAD-binding FR-type" evidence="12">
    <location>
        <begin position="755"/>
        <end position="859"/>
    </location>
</feature>
<keyword evidence="3" id="KW-0349">Heme</keyword>
<comment type="subcellular location">
    <subcellularLocation>
        <location evidence="1 11">Membrane</location>
        <topology evidence="1 11">Multi-pass membrane protein</topology>
    </subcellularLocation>
</comment>
<dbReference type="PRINTS" id="PR00466">
    <property type="entry name" value="GP91PHOX"/>
</dbReference>
<keyword evidence="5" id="KW-0479">Metal-binding</keyword>
<reference evidence="13" key="1">
    <citation type="submission" date="2022-12" db="EMBL/GenBank/DDBJ databases">
        <authorList>
            <person name="Alioto T."/>
            <person name="Alioto T."/>
            <person name="Gomez Garrido J."/>
        </authorList>
    </citation>
    <scope>NUCLEOTIDE SEQUENCE</scope>
</reference>
<feature type="transmembrane region" description="Helical" evidence="11">
    <location>
        <begin position="208"/>
        <end position="232"/>
    </location>
</feature>
<dbReference type="Pfam" id="PF08022">
    <property type="entry name" value="FAD_binding_8"/>
    <property type="match status" value="1"/>
</dbReference>
<name>A0AA35LDE9_9SAUR</name>
<feature type="transmembrane region" description="Helical" evidence="11">
    <location>
        <begin position="633"/>
        <end position="658"/>
    </location>
</feature>
<comment type="catalytic activity">
    <reaction evidence="10">
        <text>NADPH + 2 O2 = 2 superoxide + NADP(+) + H(+)</text>
        <dbReference type="Rhea" id="RHEA:63180"/>
        <dbReference type="ChEBI" id="CHEBI:15378"/>
        <dbReference type="ChEBI" id="CHEBI:15379"/>
        <dbReference type="ChEBI" id="CHEBI:18421"/>
        <dbReference type="ChEBI" id="CHEBI:57783"/>
        <dbReference type="ChEBI" id="CHEBI:58349"/>
    </reaction>
</comment>
<dbReference type="InterPro" id="IPR051773">
    <property type="entry name" value="XK-related_adapter"/>
</dbReference>
<keyword evidence="9 11" id="KW-0472">Membrane</keyword>
<proteinExistence type="inferred from homology"/>
<feature type="transmembrane region" description="Helical" evidence="11">
    <location>
        <begin position="570"/>
        <end position="591"/>
    </location>
</feature>
<dbReference type="InterPro" id="IPR039261">
    <property type="entry name" value="FNR_nucleotide-bd"/>
</dbReference>
<dbReference type="FunFam" id="3.40.50.80:FF:000004">
    <property type="entry name" value="NADPH oxidase isoform 2"/>
    <property type="match status" value="1"/>
</dbReference>
<dbReference type="SFLD" id="SFLDG01168">
    <property type="entry name" value="Ferric_reductase_subgroup_(FRE"/>
    <property type="match status" value="1"/>
</dbReference>
<comment type="similarity">
    <text evidence="2 11">Belongs to the XK family.</text>
</comment>
<dbReference type="SUPFAM" id="SSF63380">
    <property type="entry name" value="Riboflavin synthase domain-like"/>
    <property type="match status" value="1"/>
</dbReference>
<comment type="caution">
    <text evidence="11">Lacks conserved residue(s) required for the propagation of feature annotation.</text>
</comment>
<dbReference type="Pfam" id="PF01794">
    <property type="entry name" value="Ferric_reduct"/>
    <property type="match status" value="1"/>
</dbReference>
<dbReference type="SUPFAM" id="SSF52343">
    <property type="entry name" value="Ferredoxin reductase-like, C-terminal NADP-linked domain"/>
    <property type="match status" value="1"/>
</dbReference>
<feature type="transmembrane region" description="Helical" evidence="11">
    <location>
        <begin position="44"/>
        <end position="67"/>
    </location>
</feature>
<dbReference type="GO" id="GO:0046872">
    <property type="term" value="F:metal ion binding"/>
    <property type="evidence" value="ECO:0007669"/>
    <property type="project" value="UniProtKB-KW"/>
</dbReference>
<feature type="transmembrane region" description="Helical" evidence="11">
    <location>
        <begin position="356"/>
        <end position="376"/>
    </location>
</feature>
<dbReference type="Pfam" id="PF08030">
    <property type="entry name" value="NAD_binding_6"/>
    <property type="match status" value="1"/>
</dbReference>
<dbReference type="Proteomes" id="UP001178461">
    <property type="component" value="Chromosome Z"/>
</dbReference>